<dbReference type="InterPro" id="IPR001119">
    <property type="entry name" value="SLH_dom"/>
</dbReference>
<dbReference type="AlphaFoldDB" id="A0A168HRS5"/>
<feature type="signal peptide" evidence="1">
    <location>
        <begin position="1"/>
        <end position="22"/>
    </location>
</feature>
<sequence>MKKYMTALLCGVIGVSSMMISAKPVTAVNASGFSDVPVSFWAKQAIDTSVAKGYFKGLPDGTFKPKNSVSRAEFAALMSRVSDNVIVEGKGEFADLQGHWSQQEVNTAIAKGIIDVKDYATGFKPNTEITRYEMSKWMTSALATKDADYKKALSDTKDTVIPIVEYYKGGIVKSQYPYVSVALGTGLISGYPDGKFGLQGKATRAEAATILLRYESVQTKAATDFVGLNELREVGLTGTNVTSFTPFRYRRDGMSFTDIIGKDVKMRYDVADIKVYRMIVLDIEKNATSKSIYTSMFLDWERDQDDDYTAMVEMTIKSKKDKLGSDMMMSSNSQSLAIGGAFSGNAPEKYGVERMTHNNVNTYLLKGVEQRLWTTSGFDKENRYSPVELETKDGSEFELTIPNSYK</sequence>
<dbReference type="RefSeq" id="WP_068536397.1">
    <property type="nucleotide sequence ID" value="NZ_LVJH01000048.1"/>
</dbReference>
<evidence type="ECO:0000256" key="1">
    <source>
        <dbReference type="SAM" id="SignalP"/>
    </source>
</evidence>
<accession>A0A168HRS5</accession>
<gene>
    <name evidence="3" type="ORF">PGLA_20440</name>
</gene>
<reference evidence="3 4" key="1">
    <citation type="submission" date="2016-03" db="EMBL/GenBank/DDBJ databases">
        <title>Draft genome sequence of Paenibacillus glacialis DSM 22343.</title>
        <authorList>
            <person name="Shin S.-K."/>
            <person name="Yi H."/>
        </authorList>
    </citation>
    <scope>NUCLEOTIDE SEQUENCE [LARGE SCALE GENOMIC DNA]</scope>
    <source>
        <strain evidence="3 4">DSM 22343</strain>
    </source>
</reference>
<dbReference type="EMBL" id="LVJH01000048">
    <property type="protein sequence ID" value="OAB38462.1"/>
    <property type="molecule type" value="Genomic_DNA"/>
</dbReference>
<protein>
    <recommendedName>
        <fullName evidence="2">SLH domain-containing protein</fullName>
    </recommendedName>
</protein>
<comment type="caution">
    <text evidence="3">The sequence shown here is derived from an EMBL/GenBank/DDBJ whole genome shotgun (WGS) entry which is preliminary data.</text>
</comment>
<evidence type="ECO:0000259" key="2">
    <source>
        <dbReference type="PROSITE" id="PS51272"/>
    </source>
</evidence>
<feature type="domain" description="SLH" evidence="2">
    <location>
        <begin position="93"/>
        <end position="152"/>
    </location>
</feature>
<evidence type="ECO:0000313" key="4">
    <source>
        <dbReference type="Proteomes" id="UP000076967"/>
    </source>
</evidence>
<dbReference type="PROSITE" id="PS51272">
    <property type="entry name" value="SLH"/>
    <property type="match status" value="3"/>
</dbReference>
<dbReference type="PANTHER" id="PTHR43308:SF5">
    <property type="entry name" value="S-LAYER PROTEIN _ PEPTIDOGLYCAN ENDO-BETA-N-ACETYLGLUCOSAMINIDASE"/>
    <property type="match status" value="1"/>
</dbReference>
<dbReference type="STRING" id="494026.PGLA_20440"/>
<keyword evidence="4" id="KW-1185">Reference proteome</keyword>
<evidence type="ECO:0000313" key="3">
    <source>
        <dbReference type="EMBL" id="OAB38462.1"/>
    </source>
</evidence>
<dbReference type="Pfam" id="PF00395">
    <property type="entry name" value="SLH"/>
    <property type="match status" value="3"/>
</dbReference>
<feature type="chain" id="PRO_5039442258" description="SLH domain-containing protein" evidence="1">
    <location>
        <begin position="23"/>
        <end position="406"/>
    </location>
</feature>
<dbReference type="PANTHER" id="PTHR43308">
    <property type="entry name" value="OUTER MEMBRANE PROTEIN ALPHA-RELATED"/>
    <property type="match status" value="1"/>
</dbReference>
<dbReference type="OrthoDB" id="5845122at2"/>
<name>A0A168HRS5_9BACL</name>
<organism evidence="3 4">
    <name type="scientific">Paenibacillus glacialis</name>
    <dbReference type="NCBI Taxonomy" id="494026"/>
    <lineage>
        <taxon>Bacteria</taxon>
        <taxon>Bacillati</taxon>
        <taxon>Bacillota</taxon>
        <taxon>Bacilli</taxon>
        <taxon>Bacillales</taxon>
        <taxon>Paenibacillaceae</taxon>
        <taxon>Paenibacillus</taxon>
    </lineage>
</organism>
<dbReference type="Proteomes" id="UP000076967">
    <property type="component" value="Unassembled WGS sequence"/>
</dbReference>
<feature type="domain" description="SLH" evidence="2">
    <location>
        <begin position="162"/>
        <end position="225"/>
    </location>
</feature>
<proteinExistence type="predicted"/>
<feature type="domain" description="SLH" evidence="2">
    <location>
        <begin position="29"/>
        <end position="92"/>
    </location>
</feature>
<dbReference type="InterPro" id="IPR051465">
    <property type="entry name" value="Cell_Envelope_Struct_Comp"/>
</dbReference>
<keyword evidence="1" id="KW-0732">Signal</keyword>